<proteinExistence type="inferred from homology"/>
<dbReference type="GO" id="GO:0005524">
    <property type="term" value="F:ATP binding"/>
    <property type="evidence" value="ECO:0007669"/>
    <property type="project" value="UniProtKB-KW"/>
</dbReference>
<evidence type="ECO:0000256" key="1">
    <source>
        <dbReference type="ARBA" id="ARBA00012838"/>
    </source>
</evidence>
<dbReference type="InterPro" id="IPR041872">
    <property type="entry name" value="Anticodon_Met"/>
</dbReference>
<dbReference type="InterPro" id="IPR015413">
    <property type="entry name" value="Methionyl/Leucyl_tRNA_Synth"/>
</dbReference>
<keyword evidence="5 7" id="KW-0648">Protein biosynthesis</keyword>
<reference evidence="10" key="1">
    <citation type="submission" date="2017-09" db="EMBL/GenBank/DDBJ databases">
        <title>Depth-based differentiation of microbial function through sediment-hosted aquifers and enrichment of novel symbionts in the deep terrestrial subsurface.</title>
        <authorList>
            <person name="Probst A.J."/>
            <person name="Ladd B."/>
            <person name="Jarett J.K."/>
            <person name="Geller-Mcgrath D.E."/>
            <person name="Sieber C.M.K."/>
            <person name="Emerson J.B."/>
            <person name="Anantharaman K."/>
            <person name="Thomas B.C."/>
            <person name="Malmstrom R."/>
            <person name="Stieglmeier M."/>
            <person name="Klingl A."/>
            <person name="Woyke T."/>
            <person name="Ryan C.M."/>
            <person name="Banfield J.F."/>
        </authorList>
    </citation>
    <scope>NUCLEOTIDE SEQUENCE [LARGE SCALE GENOMIC DNA]</scope>
</reference>
<dbReference type="PRINTS" id="PR01041">
    <property type="entry name" value="TRNASYNTHMET"/>
</dbReference>
<dbReference type="Pfam" id="PF09334">
    <property type="entry name" value="tRNA-synt_1g"/>
    <property type="match status" value="1"/>
</dbReference>
<sequence length="528" mass="59803">MKEKFYITTSIAYANGEPHIGFALEVIQADVIARYRRIQGRDVFFLSGTDEHGAKVSRAASSAKMSVREFVDGISGKFNKLLSELNISNNDFIRTSDEKRHFPGVSEIWKRLERSGDIYKASYKGLYCVGHEAFITEKDLVDGKCQDHAKEPEVIEEENYFFRLSRYGDKIKQTISSGELKIFPESRKNEILSFLGKGLEDVSFSRPSKDIPWGIPVPGDPTQTMYVWCDALSNYITALGFGTQWTEISADDGSASGREKFWPADLHVIGKDILRFHAAIWPGMLLSSGLPLPKSIFAHGFITVGGRKMSKTLGNIVDPFDLIERFGADALRYYLLREVPVFEDGDFTEDKFLSAYNDNLAKGLGNYISRTSKMVENYFSGTISKPDPKRISEVPFKTTMNALNLEGSGNIEAFGVEYFILNFIRPKFEEHMENFRFSEALDTVWVLLGKLDGYIQTYEPFKLIKTDRLKTEVVLWEASLGALYVASMIAPFMPQTSEKIFKIFTASEDPKNWNSIKIFPHASLFPRK</sequence>
<dbReference type="Proteomes" id="UP000229383">
    <property type="component" value="Unassembled WGS sequence"/>
</dbReference>
<comment type="similarity">
    <text evidence="7">Belongs to the class-I aminoacyl-tRNA synthetase family.</text>
</comment>
<keyword evidence="2 7" id="KW-0436">Ligase</keyword>
<protein>
    <recommendedName>
        <fullName evidence="1">methionine--tRNA ligase</fullName>
        <ecNumber evidence="1">6.1.1.10</ecNumber>
    </recommendedName>
</protein>
<accession>A0A2H0THX0</accession>
<dbReference type="GO" id="GO:0006431">
    <property type="term" value="P:methionyl-tRNA aminoacylation"/>
    <property type="evidence" value="ECO:0007669"/>
    <property type="project" value="InterPro"/>
</dbReference>
<evidence type="ECO:0000256" key="7">
    <source>
        <dbReference type="RuleBase" id="RU363039"/>
    </source>
</evidence>
<dbReference type="Gene3D" id="1.10.730.10">
    <property type="entry name" value="Isoleucyl-tRNA Synthetase, Domain 1"/>
    <property type="match status" value="1"/>
</dbReference>
<evidence type="ECO:0000256" key="5">
    <source>
        <dbReference type="ARBA" id="ARBA00022917"/>
    </source>
</evidence>
<keyword evidence="4 7" id="KW-0067">ATP-binding</keyword>
<evidence type="ECO:0000256" key="6">
    <source>
        <dbReference type="ARBA" id="ARBA00023146"/>
    </source>
</evidence>
<gene>
    <name evidence="9" type="ORF">COU46_00755</name>
</gene>
<evidence type="ECO:0000313" key="10">
    <source>
        <dbReference type="Proteomes" id="UP000229383"/>
    </source>
</evidence>
<dbReference type="Gene3D" id="2.170.220.10">
    <property type="match status" value="1"/>
</dbReference>
<dbReference type="AlphaFoldDB" id="A0A2H0THX0"/>
<dbReference type="PANTHER" id="PTHR43326:SF1">
    <property type="entry name" value="METHIONINE--TRNA LIGASE, MITOCHONDRIAL"/>
    <property type="match status" value="1"/>
</dbReference>
<organism evidence="9 10">
    <name type="scientific">Candidatus Niyogibacteria bacterium CG10_big_fil_rev_8_21_14_0_10_42_19</name>
    <dbReference type="NCBI Taxonomy" id="1974725"/>
    <lineage>
        <taxon>Bacteria</taxon>
        <taxon>Candidatus Niyogiibacteriota</taxon>
    </lineage>
</organism>
<evidence type="ECO:0000256" key="4">
    <source>
        <dbReference type="ARBA" id="ARBA00022840"/>
    </source>
</evidence>
<evidence type="ECO:0000259" key="8">
    <source>
        <dbReference type="Pfam" id="PF09334"/>
    </source>
</evidence>
<dbReference type="PANTHER" id="PTHR43326">
    <property type="entry name" value="METHIONYL-TRNA SYNTHETASE"/>
    <property type="match status" value="1"/>
</dbReference>
<dbReference type="FunFam" id="2.170.220.10:FF:000003">
    <property type="entry name" value="Methionine--tRNA ligase"/>
    <property type="match status" value="1"/>
</dbReference>
<comment type="caution">
    <text evidence="9">The sequence shown here is derived from an EMBL/GenBank/DDBJ whole genome shotgun (WGS) entry which is preliminary data.</text>
</comment>
<dbReference type="InterPro" id="IPR009080">
    <property type="entry name" value="tRNAsynth_Ia_anticodon-bd"/>
</dbReference>
<dbReference type="SUPFAM" id="SSF47323">
    <property type="entry name" value="Anticodon-binding domain of a subclass of class I aminoacyl-tRNA synthetases"/>
    <property type="match status" value="1"/>
</dbReference>
<dbReference type="SUPFAM" id="SSF52374">
    <property type="entry name" value="Nucleotidylyl transferase"/>
    <property type="match status" value="1"/>
</dbReference>
<dbReference type="InterPro" id="IPR014729">
    <property type="entry name" value="Rossmann-like_a/b/a_fold"/>
</dbReference>
<dbReference type="CDD" id="cd07957">
    <property type="entry name" value="Anticodon_Ia_Met"/>
    <property type="match status" value="1"/>
</dbReference>
<keyword evidence="6 7" id="KW-0030">Aminoacyl-tRNA synthetase</keyword>
<dbReference type="CDD" id="cd00814">
    <property type="entry name" value="MetRS_core"/>
    <property type="match status" value="1"/>
</dbReference>
<name>A0A2H0THX0_9BACT</name>
<evidence type="ECO:0000313" key="9">
    <source>
        <dbReference type="EMBL" id="PIR70574.1"/>
    </source>
</evidence>
<evidence type="ECO:0000256" key="2">
    <source>
        <dbReference type="ARBA" id="ARBA00022598"/>
    </source>
</evidence>
<dbReference type="Gene3D" id="3.40.50.620">
    <property type="entry name" value="HUPs"/>
    <property type="match status" value="1"/>
</dbReference>
<keyword evidence="3 7" id="KW-0547">Nucleotide-binding</keyword>
<dbReference type="EC" id="6.1.1.10" evidence="1"/>
<dbReference type="EMBL" id="PFCN01000011">
    <property type="protein sequence ID" value="PIR70574.1"/>
    <property type="molecule type" value="Genomic_DNA"/>
</dbReference>
<dbReference type="GO" id="GO:0004825">
    <property type="term" value="F:methionine-tRNA ligase activity"/>
    <property type="evidence" value="ECO:0007669"/>
    <property type="project" value="UniProtKB-EC"/>
</dbReference>
<dbReference type="InterPro" id="IPR023457">
    <property type="entry name" value="Met-tRNA_synth_2"/>
</dbReference>
<evidence type="ECO:0000256" key="3">
    <source>
        <dbReference type="ARBA" id="ARBA00022741"/>
    </source>
</evidence>
<feature type="domain" description="Methionyl/Leucyl tRNA synthetase" evidence="8">
    <location>
        <begin position="138"/>
        <end position="371"/>
    </location>
</feature>
<dbReference type="InterPro" id="IPR033911">
    <property type="entry name" value="MetRS_core"/>
</dbReference>